<dbReference type="OrthoDB" id="284322at2759"/>
<proteinExistence type="predicted"/>
<accession>A0A7R9BW73</accession>
<feature type="region of interest" description="Disordered" evidence="1">
    <location>
        <begin position="292"/>
        <end position="315"/>
    </location>
</feature>
<dbReference type="InterPro" id="IPR047155">
    <property type="entry name" value="COMMD4/6/7/8"/>
</dbReference>
<evidence type="ECO:0000313" key="2">
    <source>
        <dbReference type="EMBL" id="CAD7282363.1"/>
    </source>
</evidence>
<dbReference type="Proteomes" id="UP000678499">
    <property type="component" value="Unassembled WGS sequence"/>
</dbReference>
<name>A0A7R9BW73_9CRUS</name>
<dbReference type="PANTHER" id="PTHR16231:SF4">
    <property type="entry name" value="COMM DOMAIN-CONTAINING PROTEIN 4"/>
    <property type="match status" value="1"/>
</dbReference>
<dbReference type="AlphaFoldDB" id="A0A7R9BW73"/>
<evidence type="ECO:0008006" key="4">
    <source>
        <dbReference type="Google" id="ProtNLM"/>
    </source>
</evidence>
<keyword evidence="3" id="KW-1185">Reference proteome</keyword>
<evidence type="ECO:0000256" key="1">
    <source>
        <dbReference type="SAM" id="MobiDB-lite"/>
    </source>
</evidence>
<evidence type="ECO:0000313" key="3">
    <source>
        <dbReference type="Proteomes" id="UP000678499"/>
    </source>
</evidence>
<sequence length="315" mass="34708">MFVLPRLDCFDEMCLLIQLQINVKGCVLTRGCDPGKWYVQKFRFCGDLDCPDWILAGISALSGVSSIKVKTMGAAVISGLLGDNFDIEKVRKQWPAKAAGDASDGKDGEIDKELSLCCSTLEFIFHSAAKNAVDLKVLGEELQQLGLPKEHATALSKLHSSHGDDLKSFCNQNSLRVNPFHGIEWKVVMSPGEGCEWDSRAVVNFLTEDQRSSEKVRNIVSLDQLQLRALLTVDRDSFLCHGKILGGSVFKGVFTKIAKLTRNLDSRERHREERSGSISEQIPHLQRAIRHPQNESGSCGTVGSPPSLLTKEISA</sequence>
<dbReference type="EMBL" id="CAJPEX010003752">
    <property type="protein sequence ID" value="CAG0922515.1"/>
    <property type="molecule type" value="Genomic_DNA"/>
</dbReference>
<organism evidence="2">
    <name type="scientific">Notodromas monacha</name>
    <dbReference type="NCBI Taxonomy" id="399045"/>
    <lineage>
        <taxon>Eukaryota</taxon>
        <taxon>Metazoa</taxon>
        <taxon>Ecdysozoa</taxon>
        <taxon>Arthropoda</taxon>
        <taxon>Crustacea</taxon>
        <taxon>Oligostraca</taxon>
        <taxon>Ostracoda</taxon>
        <taxon>Podocopa</taxon>
        <taxon>Podocopida</taxon>
        <taxon>Cypridocopina</taxon>
        <taxon>Cypridoidea</taxon>
        <taxon>Cyprididae</taxon>
        <taxon>Notodromas</taxon>
    </lineage>
</organism>
<dbReference type="PANTHER" id="PTHR16231">
    <property type="entry name" value="COMM DOMAIN-CONTAINING PROTEIN 4-8 FAMILY MEMBER"/>
    <property type="match status" value="1"/>
</dbReference>
<dbReference type="EMBL" id="OA885789">
    <property type="protein sequence ID" value="CAD7282363.1"/>
    <property type="molecule type" value="Genomic_DNA"/>
</dbReference>
<reference evidence="2" key="1">
    <citation type="submission" date="2020-11" db="EMBL/GenBank/DDBJ databases">
        <authorList>
            <person name="Tran Van P."/>
        </authorList>
    </citation>
    <scope>NUCLEOTIDE SEQUENCE</scope>
</reference>
<gene>
    <name evidence="2" type="ORF">NMOB1V02_LOCUS9988</name>
</gene>
<dbReference type="Pfam" id="PF21672">
    <property type="entry name" value="COMM_HN"/>
    <property type="match status" value="1"/>
</dbReference>
<protein>
    <recommendedName>
        <fullName evidence="4">COMM domain-containing protein</fullName>
    </recommendedName>
</protein>